<dbReference type="PROSITE" id="PS51354">
    <property type="entry name" value="GLUTAREDOXIN_2"/>
    <property type="match status" value="1"/>
</dbReference>
<evidence type="ECO:0000313" key="4">
    <source>
        <dbReference type="WBParaSite" id="SVE_0295000.1"/>
    </source>
</evidence>
<keyword evidence="3" id="KW-1185">Reference proteome</keyword>
<dbReference type="Pfam" id="PF00462">
    <property type="entry name" value="Glutaredoxin"/>
    <property type="match status" value="1"/>
</dbReference>
<name>A0A0K0F2C2_STRVS</name>
<evidence type="ECO:0000313" key="3">
    <source>
        <dbReference type="Proteomes" id="UP000035680"/>
    </source>
</evidence>
<dbReference type="GO" id="GO:0034599">
    <property type="term" value="P:cellular response to oxidative stress"/>
    <property type="evidence" value="ECO:0007669"/>
    <property type="project" value="TreeGrafter"/>
</dbReference>
<dbReference type="WBParaSite" id="SVE_0295000.1">
    <property type="protein sequence ID" value="SVE_0295000.1"/>
    <property type="gene ID" value="SVE_0295000"/>
</dbReference>
<dbReference type="AlphaFoldDB" id="A0A0K0F2C2"/>
<dbReference type="Gene3D" id="3.40.30.10">
    <property type="entry name" value="Glutaredoxin"/>
    <property type="match status" value="1"/>
</dbReference>
<keyword evidence="1" id="KW-0812">Transmembrane</keyword>
<evidence type="ECO:0000259" key="2">
    <source>
        <dbReference type="Pfam" id="PF00462"/>
    </source>
</evidence>
<dbReference type="STRING" id="75913.A0A0K0F2C2"/>
<reference evidence="4" key="2">
    <citation type="submission" date="2015-08" db="UniProtKB">
        <authorList>
            <consortium name="WormBaseParasite"/>
        </authorList>
    </citation>
    <scope>IDENTIFICATION</scope>
</reference>
<keyword evidence="1" id="KW-0472">Membrane</keyword>
<keyword evidence="1" id="KW-1133">Transmembrane helix</keyword>
<feature type="transmembrane region" description="Helical" evidence="1">
    <location>
        <begin position="36"/>
        <end position="58"/>
    </location>
</feature>
<dbReference type="InterPro" id="IPR002109">
    <property type="entry name" value="Glutaredoxin"/>
</dbReference>
<dbReference type="PRINTS" id="PR00160">
    <property type="entry name" value="GLUTAREDOXIN"/>
</dbReference>
<protein>
    <submittedName>
        <fullName evidence="4">Uncharacterized monothiol glutaredoxin (inferred by orthology to a C. elegans protein)</fullName>
    </submittedName>
</protein>
<organism evidence="3 4">
    <name type="scientific">Strongyloides venezuelensis</name>
    <name type="common">Threadworm</name>
    <dbReference type="NCBI Taxonomy" id="75913"/>
    <lineage>
        <taxon>Eukaryota</taxon>
        <taxon>Metazoa</taxon>
        <taxon>Ecdysozoa</taxon>
        <taxon>Nematoda</taxon>
        <taxon>Chromadorea</taxon>
        <taxon>Rhabditida</taxon>
        <taxon>Tylenchina</taxon>
        <taxon>Panagrolaimomorpha</taxon>
        <taxon>Strongyloidoidea</taxon>
        <taxon>Strongyloididae</taxon>
        <taxon>Strongyloides</taxon>
    </lineage>
</organism>
<dbReference type="InterPro" id="IPR036249">
    <property type="entry name" value="Thioredoxin-like_sf"/>
</dbReference>
<feature type="domain" description="Glutaredoxin" evidence="2">
    <location>
        <begin position="117"/>
        <end position="180"/>
    </location>
</feature>
<dbReference type="CDD" id="cd03419">
    <property type="entry name" value="GRX_GRXh_1_2_like"/>
    <property type="match status" value="1"/>
</dbReference>
<dbReference type="GO" id="GO:0005737">
    <property type="term" value="C:cytoplasm"/>
    <property type="evidence" value="ECO:0007669"/>
    <property type="project" value="TreeGrafter"/>
</dbReference>
<dbReference type="PANTHER" id="PTHR45694">
    <property type="entry name" value="GLUTAREDOXIN 2"/>
    <property type="match status" value="1"/>
</dbReference>
<reference evidence="3" key="1">
    <citation type="submission" date="2014-07" db="EMBL/GenBank/DDBJ databases">
        <authorList>
            <person name="Martin A.A"/>
            <person name="De Silva N."/>
        </authorList>
    </citation>
    <scope>NUCLEOTIDE SEQUENCE</scope>
</reference>
<dbReference type="GO" id="GO:0015038">
    <property type="term" value="F:glutathione disulfide oxidoreductase activity"/>
    <property type="evidence" value="ECO:0007669"/>
    <property type="project" value="TreeGrafter"/>
</dbReference>
<proteinExistence type="predicted"/>
<dbReference type="PANTHER" id="PTHR45694:SF18">
    <property type="entry name" value="GLUTAREDOXIN-1-RELATED"/>
    <property type="match status" value="1"/>
</dbReference>
<evidence type="ECO:0000256" key="1">
    <source>
        <dbReference type="SAM" id="Phobius"/>
    </source>
</evidence>
<sequence>MANKNYSCIFFLNTFKTNIYGIILDLTLKSVHKMFFYSYLYFCIAFIFVLDINGVSIVKVNVKPKIEQQNNFNKNKLKEIPDVGEKNITKVMLDLKNDKENQDIEKIIQNLLFHNKVILFSKTYCIFSKRAKEVLSKYDLKEFEVVEIDTIENGHKYLKALKKFSGIQTVPQLFIGGEFIGDARKIISKDNSGTLKEILQGANVLFDKLKHRS</sequence>
<dbReference type="InterPro" id="IPR014025">
    <property type="entry name" value="Glutaredoxin_subgr"/>
</dbReference>
<accession>A0A0K0F2C2</accession>
<dbReference type="SUPFAM" id="SSF52833">
    <property type="entry name" value="Thioredoxin-like"/>
    <property type="match status" value="1"/>
</dbReference>
<dbReference type="Proteomes" id="UP000035680">
    <property type="component" value="Unassembled WGS sequence"/>
</dbReference>